<dbReference type="AlphaFoldDB" id="A0A514LLY6"/>
<dbReference type="PANTHER" id="PTHR33376:SF2">
    <property type="entry name" value="DICARBOXYLATE-BINDING PERIPLASMIC PROTEIN"/>
    <property type="match status" value="1"/>
</dbReference>
<sequence>MNKVGICLTFSIILLLYGCQYSTEGLAEDKNYILAHNQPEDHPIHLSLERFTELVEEKSNGEITFELYASGQLGDEREVIELTQQGVVDFTKASASALESFDPVYSIFSLPYLFKDEEEYREVMNDPNIMDDIYATTEDINLTGLTYYDAGIRNVYTTDQDQVVETNEDIHNLRIRVQPSHTNIQMIEALGGTATPLGYGEVYTALQSGMIEGAENNVNALVDDNHGEVAKNYYYTEHAIVPDILLVNSDRFNELSEEEQAIIEEAGLESTRYHEEIWEEQMESATEIAKEEMNVEFHEVNKDSFIEAVQPLHEEFAQDEDTGEIYRMIRGEG</sequence>
<dbReference type="EMBL" id="CP035485">
    <property type="protein sequence ID" value="QDI92877.1"/>
    <property type="molecule type" value="Genomic_DNA"/>
</dbReference>
<name>A0A514LLY6_9BACI</name>
<keyword evidence="3" id="KW-1185">Reference proteome</keyword>
<gene>
    <name evidence="2" type="ORF">EPH95_18285</name>
</gene>
<dbReference type="InterPro" id="IPR018389">
    <property type="entry name" value="DctP_fam"/>
</dbReference>
<dbReference type="GO" id="GO:0030246">
    <property type="term" value="F:carbohydrate binding"/>
    <property type="evidence" value="ECO:0007669"/>
    <property type="project" value="TreeGrafter"/>
</dbReference>
<keyword evidence="1" id="KW-0732">Signal</keyword>
<protein>
    <submittedName>
        <fullName evidence="2">TRAP transporter substrate-binding protein</fullName>
    </submittedName>
</protein>
<dbReference type="GO" id="GO:0055085">
    <property type="term" value="P:transmembrane transport"/>
    <property type="evidence" value="ECO:0007669"/>
    <property type="project" value="InterPro"/>
</dbReference>
<dbReference type="NCBIfam" id="NF037995">
    <property type="entry name" value="TRAP_S1"/>
    <property type="match status" value="1"/>
</dbReference>
<dbReference type="GO" id="GO:0030288">
    <property type="term" value="C:outer membrane-bounded periplasmic space"/>
    <property type="evidence" value="ECO:0007669"/>
    <property type="project" value="InterPro"/>
</dbReference>
<dbReference type="InterPro" id="IPR038404">
    <property type="entry name" value="TRAP_DctP_sf"/>
</dbReference>
<dbReference type="PANTHER" id="PTHR33376">
    <property type="match status" value="1"/>
</dbReference>
<dbReference type="NCBIfam" id="TIGR00787">
    <property type="entry name" value="dctP"/>
    <property type="match status" value="1"/>
</dbReference>
<dbReference type="KEGG" id="sale:EPH95_18285"/>
<dbReference type="Gene3D" id="3.40.190.170">
    <property type="entry name" value="Bacterial extracellular solute-binding protein, family 7"/>
    <property type="match status" value="1"/>
</dbReference>
<proteinExistence type="predicted"/>
<accession>A0A514LLY6</accession>
<dbReference type="CDD" id="cd13671">
    <property type="entry name" value="PBP2_TRAP_SBP_like_3"/>
    <property type="match status" value="1"/>
</dbReference>
<evidence type="ECO:0000313" key="2">
    <source>
        <dbReference type="EMBL" id="QDI92877.1"/>
    </source>
</evidence>
<dbReference type="PROSITE" id="PS51257">
    <property type="entry name" value="PROKAR_LIPOPROTEIN"/>
    <property type="match status" value="1"/>
</dbReference>
<dbReference type="OrthoDB" id="9776801at2"/>
<organism evidence="2 3">
    <name type="scientific">Salicibibacter halophilus</name>
    <dbReference type="NCBI Taxonomy" id="2502791"/>
    <lineage>
        <taxon>Bacteria</taxon>
        <taxon>Bacillati</taxon>
        <taxon>Bacillota</taxon>
        <taxon>Bacilli</taxon>
        <taxon>Bacillales</taxon>
        <taxon>Bacillaceae</taxon>
        <taxon>Salicibibacter</taxon>
    </lineage>
</organism>
<dbReference type="Proteomes" id="UP000319756">
    <property type="component" value="Chromosome"/>
</dbReference>
<dbReference type="Pfam" id="PF03480">
    <property type="entry name" value="DctP"/>
    <property type="match status" value="1"/>
</dbReference>
<dbReference type="RefSeq" id="WP_142091372.1">
    <property type="nucleotide sequence ID" value="NZ_CP035485.1"/>
</dbReference>
<evidence type="ECO:0000256" key="1">
    <source>
        <dbReference type="ARBA" id="ARBA00022729"/>
    </source>
</evidence>
<dbReference type="InterPro" id="IPR004682">
    <property type="entry name" value="TRAP_DctP"/>
</dbReference>
<dbReference type="PIRSF" id="PIRSF006470">
    <property type="entry name" value="DctB"/>
    <property type="match status" value="1"/>
</dbReference>
<reference evidence="3" key="1">
    <citation type="submission" date="2019-01" db="EMBL/GenBank/DDBJ databases">
        <title>Genomic analysis of Salicibibacter sp. NKC3-5.</title>
        <authorList>
            <person name="Oh Y.J."/>
        </authorList>
    </citation>
    <scope>NUCLEOTIDE SEQUENCE [LARGE SCALE GENOMIC DNA]</scope>
    <source>
        <strain evidence="3">NKC3-5</strain>
    </source>
</reference>
<evidence type="ECO:0000313" key="3">
    <source>
        <dbReference type="Proteomes" id="UP000319756"/>
    </source>
</evidence>